<dbReference type="VEuPathDB" id="FungiDB:PLEOSDRAFT_1107009"/>
<evidence type="ECO:0000256" key="1">
    <source>
        <dbReference type="SAM" id="MobiDB-lite"/>
    </source>
</evidence>
<evidence type="ECO:0000313" key="3">
    <source>
        <dbReference type="Proteomes" id="UP000027073"/>
    </source>
</evidence>
<dbReference type="InParanoid" id="A0A067NPW8"/>
<organism evidence="2 3">
    <name type="scientific">Pleurotus ostreatus (strain PC15)</name>
    <name type="common">Oyster mushroom</name>
    <dbReference type="NCBI Taxonomy" id="1137138"/>
    <lineage>
        <taxon>Eukaryota</taxon>
        <taxon>Fungi</taxon>
        <taxon>Dikarya</taxon>
        <taxon>Basidiomycota</taxon>
        <taxon>Agaricomycotina</taxon>
        <taxon>Agaricomycetes</taxon>
        <taxon>Agaricomycetidae</taxon>
        <taxon>Agaricales</taxon>
        <taxon>Pleurotineae</taxon>
        <taxon>Pleurotaceae</taxon>
        <taxon>Pleurotus</taxon>
    </lineage>
</organism>
<evidence type="ECO:0000313" key="2">
    <source>
        <dbReference type="EMBL" id="KDQ26142.1"/>
    </source>
</evidence>
<dbReference type="HOGENOM" id="CLU_1245824_0_0_1"/>
<dbReference type="AlphaFoldDB" id="A0A067NPW8"/>
<accession>A0A067NPW8</accession>
<proteinExistence type="predicted"/>
<reference evidence="3" key="1">
    <citation type="journal article" date="2014" name="Proc. Natl. Acad. Sci. U.S.A.">
        <title>Extensive sampling of basidiomycete genomes demonstrates inadequacy of the white-rot/brown-rot paradigm for wood decay fungi.</title>
        <authorList>
            <person name="Riley R."/>
            <person name="Salamov A.A."/>
            <person name="Brown D.W."/>
            <person name="Nagy L.G."/>
            <person name="Floudas D."/>
            <person name="Held B.W."/>
            <person name="Levasseur A."/>
            <person name="Lombard V."/>
            <person name="Morin E."/>
            <person name="Otillar R."/>
            <person name="Lindquist E.A."/>
            <person name="Sun H."/>
            <person name="LaButti K.M."/>
            <person name="Schmutz J."/>
            <person name="Jabbour D."/>
            <person name="Luo H."/>
            <person name="Baker S.E."/>
            <person name="Pisabarro A.G."/>
            <person name="Walton J.D."/>
            <person name="Blanchette R.A."/>
            <person name="Henrissat B."/>
            <person name="Martin F."/>
            <person name="Cullen D."/>
            <person name="Hibbett D.S."/>
            <person name="Grigoriev I.V."/>
        </authorList>
    </citation>
    <scope>NUCLEOTIDE SEQUENCE [LARGE SCALE GENOMIC DNA]</scope>
    <source>
        <strain evidence="3">PC15</strain>
    </source>
</reference>
<feature type="region of interest" description="Disordered" evidence="1">
    <location>
        <begin position="158"/>
        <end position="198"/>
    </location>
</feature>
<name>A0A067NPW8_PLEO1</name>
<sequence>MAHWHSPTIIELLLQLDGEDIGELVVAYLQRLQSSGIPVHVVVIEILQALLAHSTSEDTARRWACDVASSMYATQISALSKKSSNLHFGASSARADQLKDFDLDNLAIQFQAGAPDLWRCYDLLLAADPAVNAARERREHQRKEMKAATRKAALAQFRLKHDDSDDDGGNDVSELSESDDEEDPILGDRANKARQSTMTIRKVVMTSIMLQSTNPSGTNSTG</sequence>
<gene>
    <name evidence="2" type="ORF">PLEOSDRAFT_1107009</name>
</gene>
<dbReference type="STRING" id="1137138.A0A067NPW8"/>
<dbReference type="EMBL" id="KL198010">
    <property type="protein sequence ID" value="KDQ26142.1"/>
    <property type="molecule type" value="Genomic_DNA"/>
</dbReference>
<protein>
    <submittedName>
        <fullName evidence="2">Uncharacterized protein</fullName>
    </submittedName>
</protein>
<feature type="compositionally biased region" description="Acidic residues" evidence="1">
    <location>
        <begin position="164"/>
        <end position="185"/>
    </location>
</feature>
<dbReference type="Proteomes" id="UP000027073">
    <property type="component" value="Unassembled WGS sequence"/>
</dbReference>